<dbReference type="Gene3D" id="1.10.150.20">
    <property type="entry name" value="5' to 3' exonuclease, C-terminal subdomain"/>
    <property type="match status" value="1"/>
</dbReference>
<evidence type="ECO:0000313" key="3">
    <source>
        <dbReference type="Proteomes" id="UP001589683"/>
    </source>
</evidence>
<dbReference type="EMBL" id="JBHMEA010000042">
    <property type="protein sequence ID" value="MFB9232720.1"/>
    <property type="molecule type" value="Genomic_DNA"/>
</dbReference>
<comment type="caution">
    <text evidence="2">The sequence shown here is derived from an EMBL/GenBank/DDBJ whole genome shotgun (WGS) entry which is preliminary data.</text>
</comment>
<sequence>MTFILDVPGIGPHLASKLTEKGISTAEEFAAISPTALLEVPGIGARRVEILLKAARQVITDAPKVYPKSHKASVRAAASKVSGDARAKAEDTAIADEAMTPAVPKKAAKKTNKKKADKGKASKKAKAKNKSKEKKQASKKKSKEKAAAAKKAAAKKSKKAAVKKGKARKKDKKDRKSKKK</sequence>
<organism evidence="2 3">
    <name type="scientific">Pseudohalocynthiibacter aestuariivivens</name>
    <dbReference type="NCBI Taxonomy" id="1591409"/>
    <lineage>
        <taxon>Bacteria</taxon>
        <taxon>Pseudomonadati</taxon>
        <taxon>Pseudomonadota</taxon>
        <taxon>Alphaproteobacteria</taxon>
        <taxon>Rhodobacterales</taxon>
        <taxon>Paracoccaceae</taxon>
        <taxon>Pseudohalocynthiibacter</taxon>
    </lineage>
</organism>
<name>A0ABV5JGX6_9RHOB</name>
<accession>A0ABV5JGX6</accession>
<dbReference type="RefSeq" id="WP_213890403.1">
    <property type="nucleotide sequence ID" value="NZ_JAGFNU010000010.1"/>
</dbReference>
<dbReference type="InterPro" id="IPR010995">
    <property type="entry name" value="DNA_repair_Rad51/TF_NusA_a-hlx"/>
</dbReference>
<gene>
    <name evidence="2" type="ORF">ACFFUT_13070</name>
</gene>
<evidence type="ECO:0000313" key="2">
    <source>
        <dbReference type="EMBL" id="MFB9232720.1"/>
    </source>
</evidence>
<feature type="compositionally biased region" description="Basic residues" evidence="1">
    <location>
        <begin position="106"/>
        <end position="143"/>
    </location>
</feature>
<feature type="region of interest" description="Disordered" evidence="1">
    <location>
        <begin position="70"/>
        <end position="180"/>
    </location>
</feature>
<dbReference type="SUPFAM" id="SSF47794">
    <property type="entry name" value="Rad51 N-terminal domain-like"/>
    <property type="match status" value="1"/>
</dbReference>
<proteinExistence type="predicted"/>
<reference evidence="2 3" key="1">
    <citation type="submission" date="2024-09" db="EMBL/GenBank/DDBJ databases">
        <authorList>
            <person name="Sun Q."/>
            <person name="Mori K."/>
        </authorList>
    </citation>
    <scope>NUCLEOTIDE SEQUENCE [LARGE SCALE GENOMIC DNA]</scope>
    <source>
        <strain evidence="2 3">CECT 8726</strain>
    </source>
</reference>
<dbReference type="Proteomes" id="UP001589683">
    <property type="component" value="Unassembled WGS sequence"/>
</dbReference>
<dbReference type="Pfam" id="PF14520">
    <property type="entry name" value="HHH_5"/>
    <property type="match status" value="1"/>
</dbReference>
<feature type="compositionally biased region" description="Basic residues" evidence="1">
    <location>
        <begin position="152"/>
        <end position="180"/>
    </location>
</feature>
<keyword evidence="3" id="KW-1185">Reference proteome</keyword>
<evidence type="ECO:0000256" key="1">
    <source>
        <dbReference type="SAM" id="MobiDB-lite"/>
    </source>
</evidence>
<protein>
    <submittedName>
        <fullName evidence="2">Helix-hairpin-helix domain-containing protein</fullName>
    </submittedName>
</protein>